<dbReference type="AlphaFoldDB" id="A0A0F9FZ19"/>
<organism evidence="1">
    <name type="scientific">marine sediment metagenome</name>
    <dbReference type="NCBI Taxonomy" id="412755"/>
    <lineage>
        <taxon>unclassified sequences</taxon>
        <taxon>metagenomes</taxon>
        <taxon>ecological metagenomes</taxon>
    </lineage>
</organism>
<reference evidence="1" key="1">
    <citation type="journal article" date="2015" name="Nature">
        <title>Complex archaea that bridge the gap between prokaryotes and eukaryotes.</title>
        <authorList>
            <person name="Spang A."/>
            <person name="Saw J.H."/>
            <person name="Jorgensen S.L."/>
            <person name="Zaremba-Niedzwiedzka K."/>
            <person name="Martijn J."/>
            <person name="Lind A.E."/>
            <person name="van Eijk R."/>
            <person name="Schleper C."/>
            <person name="Guy L."/>
            <person name="Ettema T.J."/>
        </authorList>
    </citation>
    <scope>NUCLEOTIDE SEQUENCE</scope>
</reference>
<comment type="caution">
    <text evidence="1">The sequence shown here is derived from an EMBL/GenBank/DDBJ whole genome shotgun (WGS) entry which is preliminary data.</text>
</comment>
<proteinExistence type="predicted"/>
<feature type="non-terminal residue" evidence="1">
    <location>
        <position position="1"/>
    </location>
</feature>
<sequence length="58" mass="6918">PNNRVKIVPWLNFFKVKRDLKFFKFCQTDTNYNLNKSHNPISPSIHIIQIAFYGMLGY</sequence>
<gene>
    <name evidence="1" type="ORF">LCGC14_2183400</name>
</gene>
<evidence type="ECO:0000313" key="1">
    <source>
        <dbReference type="EMBL" id="KKL62620.1"/>
    </source>
</evidence>
<protein>
    <submittedName>
        <fullName evidence="1">Uncharacterized protein</fullName>
    </submittedName>
</protein>
<name>A0A0F9FZ19_9ZZZZ</name>
<dbReference type="EMBL" id="LAZR01028435">
    <property type="protein sequence ID" value="KKL62620.1"/>
    <property type="molecule type" value="Genomic_DNA"/>
</dbReference>
<accession>A0A0F9FZ19</accession>